<sequence>MRNELKSLIAASVVFACGDNGGRDDGGATATLTPPTSSPTSTITATEPGTASETAGPTSETPTMGTGSDSNATTQSPTDPTEGVTGTSMSSDGGPKFDLGVTPDGGMACSGGGGGGEPDFSYIWIANSGQGTMSKINTVNLVEEGRYIVRPDSAGNPSRTSVNLSGDVVIANRNGGLTKVYAQAERCADTNGMPGIQTAVDGNYLPWGVEECVAWYTPMSYISQRPVAWTQGNFNKATCQWENQKIWTSGNNDDFVNADNQLDVLLVNGDTGAIEATVNVVGVNPDYYGIYGAAVDGDGNFWGSQLGVGQLVFIDRLSLQYKLWPMAMSGYGMTVDSKGYVWTCSGSGAARFDPMTETWQTVQVPGGGGCMEDGAGTLYMSGGANNIIAVDTETLVQKDVLPVPSYVHGISIDFYGYVWGVTLSEPYAYRVHPVMKTVDTFTGLTAPYTYSDMTGFALSNAGSPSG</sequence>
<proteinExistence type="predicted"/>
<accession>A0A1I1X4H2</accession>
<evidence type="ECO:0000313" key="2">
    <source>
        <dbReference type="EMBL" id="SFE02252.1"/>
    </source>
</evidence>
<protein>
    <submittedName>
        <fullName evidence="2">Uncharacterized protein</fullName>
    </submittedName>
</protein>
<reference evidence="3" key="1">
    <citation type="submission" date="2016-10" db="EMBL/GenBank/DDBJ databases">
        <authorList>
            <person name="Varghese N."/>
            <person name="Submissions S."/>
        </authorList>
    </citation>
    <scope>NUCLEOTIDE SEQUENCE [LARGE SCALE GENOMIC DNA]</scope>
    <source>
        <strain evidence="3">ATCC 25963</strain>
    </source>
</reference>
<gene>
    <name evidence="2" type="ORF">SAMN02745121_02723</name>
</gene>
<evidence type="ECO:0000313" key="3">
    <source>
        <dbReference type="Proteomes" id="UP000199400"/>
    </source>
</evidence>
<dbReference type="RefSeq" id="WP_143140476.1">
    <property type="nucleotide sequence ID" value="NZ_FOMX01000007.1"/>
</dbReference>
<name>A0A1I1X4H2_9BACT</name>
<organism evidence="2 3">
    <name type="scientific">Nannocystis exedens</name>
    <dbReference type="NCBI Taxonomy" id="54"/>
    <lineage>
        <taxon>Bacteria</taxon>
        <taxon>Pseudomonadati</taxon>
        <taxon>Myxococcota</taxon>
        <taxon>Polyangia</taxon>
        <taxon>Nannocystales</taxon>
        <taxon>Nannocystaceae</taxon>
        <taxon>Nannocystis</taxon>
    </lineage>
</organism>
<evidence type="ECO:0000256" key="1">
    <source>
        <dbReference type="SAM" id="MobiDB-lite"/>
    </source>
</evidence>
<dbReference type="EMBL" id="FOMX01000007">
    <property type="protein sequence ID" value="SFE02252.1"/>
    <property type="molecule type" value="Genomic_DNA"/>
</dbReference>
<dbReference type="PROSITE" id="PS51257">
    <property type="entry name" value="PROKAR_LIPOPROTEIN"/>
    <property type="match status" value="1"/>
</dbReference>
<feature type="compositionally biased region" description="Low complexity" evidence="1">
    <location>
        <begin position="28"/>
        <end position="46"/>
    </location>
</feature>
<feature type="compositionally biased region" description="Polar residues" evidence="1">
    <location>
        <begin position="47"/>
        <end position="91"/>
    </location>
</feature>
<dbReference type="AlphaFoldDB" id="A0A1I1X4H2"/>
<dbReference type="SUPFAM" id="SSF63829">
    <property type="entry name" value="Calcium-dependent phosphotriesterase"/>
    <property type="match status" value="1"/>
</dbReference>
<keyword evidence="3" id="KW-1185">Reference proteome</keyword>
<feature type="region of interest" description="Disordered" evidence="1">
    <location>
        <begin position="17"/>
        <end position="113"/>
    </location>
</feature>
<dbReference type="OrthoDB" id="5378341at2"/>
<dbReference type="Proteomes" id="UP000199400">
    <property type="component" value="Unassembled WGS sequence"/>
</dbReference>